<accession>A0A1I0V4U8</accession>
<comment type="subcellular location">
    <subcellularLocation>
        <location evidence="1 8">Cell outer membrane</location>
        <topology evidence="1 8">Multi-pass membrane protein</topology>
    </subcellularLocation>
</comment>
<feature type="domain" description="TonB-dependent receptor plug" evidence="12">
    <location>
        <begin position="49"/>
        <end position="146"/>
    </location>
</feature>
<dbReference type="Pfam" id="PF00593">
    <property type="entry name" value="TonB_dep_Rec_b-barrel"/>
    <property type="match status" value="1"/>
</dbReference>
<dbReference type="Pfam" id="PF07715">
    <property type="entry name" value="Plug"/>
    <property type="match status" value="1"/>
</dbReference>
<protein>
    <submittedName>
        <fullName evidence="13">Vitamin B12 transporter</fullName>
    </submittedName>
</protein>
<keyword evidence="14" id="KW-1185">Reference proteome</keyword>
<dbReference type="OrthoDB" id="9760333at2"/>
<evidence type="ECO:0000256" key="5">
    <source>
        <dbReference type="ARBA" id="ARBA00023077"/>
    </source>
</evidence>
<reference evidence="13 14" key="1">
    <citation type="submission" date="2016-10" db="EMBL/GenBank/DDBJ databases">
        <authorList>
            <person name="de Groot N.N."/>
        </authorList>
    </citation>
    <scope>NUCLEOTIDE SEQUENCE [LARGE SCALE GENOMIC DNA]</scope>
    <source>
        <strain evidence="13 14">DSM 29316</strain>
    </source>
</reference>
<gene>
    <name evidence="13" type="ORF">SAMN05421688_0281</name>
</gene>
<evidence type="ECO:0000259" key="11">
    <source>
        <dbReference type="Pfam" id="PF00593"/>
    </source>
</evidence>
<sequence length="626" mass="67380">MTKSAYLRRGISAAALLVGTTASAQEVYDLGTILVRGGLSPVEAGTYGRSASVVTSDEIEARGYQTVYDALRAVPGLSVSTGGLSELRIRGGEANQSVVLIDGVEVAKDSFGGYDLSLLDLADVERIEVLRGPQSAIHGADAATGVISITTRAGGDASRTTAMVEVGSNESRQVALNTSRVTDRGRVALSFANRTTAGYDISDDKKGNNDAQSRRSLQFSAEGELIPGVRVGLVARDVASSSEFDRTTYPFGAGSAKEDYVIDGDELREDEETSTSLYAITEGADGRFRGELRFNNAYLEQAFPYYSSFSKMGRAQAQAKVAVGLDGALDGADHILTVLAEREREDYSTSGGISRARQTDSVAAEYQGHILDAVALQLGLRQDWNEDFGDATSWNAGLSYELPNRSTRLHLSAGKGTVNPTWYELYGFSGSFRGNSDLEPEVVQSWDIGFEQRIGDTAVLDLTYFEQTVTDRIVTVTSGGGGTTSNVKGDSESRGAEVTLALRPVDMVKVDLAYTWLDARDPDDNRQIRRPEHTLSLNAAVDLFDGRGQAVLGVRHVSGLLGTDQSQSATTKLDDFTVVDLGASYEVRDGLVLTGRVENLFDTEYEEQWGYTAERRSAYVGLRASF</sequence>
<comment type="similarity">
    <text evidence="8 9">Belongs to the TonB-dependent receptor family.</text>
</comment>
<keyword evidence="6 8" id="KW-0472">Membrane</keyword>
<keyword evidence="4 8" id="KW-0812">Transmembrane</keyword>
<evidence type="ECO:0000313" key="14">
    <source>
        <dbReference type="Proteomes" id="UP000198796"/>
    </source>
</evidence>
<dbReference type="RefSeq" id="WP_092059879.1">
    <property type="nucleotide sequence ID" value="NZ_FOJU01000001.1"/>
</dbReference>
<dbReference type="SUPFAM" id="SSF56935">
    <property type="entry name" value="Porins"/>
    <property type="match status" value="1"/>
</dbReference>
<dbReference type="PANTHER" id="PTHR30069">
    <property type="entry name" value="TONB-DEPENDENT OUTER MEMBRANE RECEPTOR"/>
    <property type="match status" value="1"/>
</dbReference>
<proteinExistence type="inferred from homology"/>
<evidence type="ECO:0000256" key="6">
    <source>
        <dbReference type="ARBA" id="ARBA00023136"/>
    </source>
</evidence>
<dbReference type="EMBL" id="FOJU01000001">
    <property type="protein sequence ID" value="SFA71113.1"/>
    <property type="molecule type" value="Genomic_DNA"/>
</dbReference>
<dbReference type="STRING" id="871651.SAMN05421688_0281"/>
<dbReference type="Gene3D" id="2.40.170.20">
    <property type="entry name" value="TonB-dependent receptor, beta-barrel domain"/>
    <property type="match status" value="1"/>
</dbReference>
<dbReference type="InterPro" id="IPR039426">
    <property type="entry name" value="TonB-dep_rcpt-like"/>
</dbReference>
<keyword evidence="5 9" id="KW-0798">TonB box</keyword>
<dbReference type="CDD" id="cd01347">
    <property type="entry name" value="ligand_gated_channel"/>
    <property type="match status" value="1"/>
</dbReference>
<organism evidence="13 14">
    <name type="scientific">Poseidonocella pacifica</name>
    <dbReference type="NCBI Taxonomy" id="871651"/>
    <lineage>
        <taxon>Bacteria</taxon>
        <taxon>Pseudomonadati</taxon>
        <taxon>Pseudomonadota</taxon>
        <taxon>Alphaproteobacteria</taxon>
        <taxon>Rhodobacterales</taxon>
        <taxon>Roseobacteraceae</taxon>
        <taxon>Poseidonocella</taxon>
    </lineage>
</organism>
<feature type="chain" id="PRO_5011675408" evidence="10">
    <location>
        <begin position="25"/>
        <end position="626"/>
    </location>
</feature>
<dbReference type="AlphaFoldDB" id="A0A1I0V4U8"/>
<dbReference type="GO" id="GO:0009279">
    <property type="term" value="C:cell outer membrane"/>
    <property type="evidence" value="ECO:0007669"/>
    <property type="project" value="UniProtKB-SubCell"/>
</dbReference>
<evidence type="ECO:0000256" key="9">
    <source>
        <dbReference type="RuleBase" id="RU003357"/>
    </source>
</evidence>
<name>A0A1I0V4U8_9RHOB</name>
<evidence type="ECO:0000313" key="13">
    <source>
        <dbReference type="EMBL" id="SFA71113.1"/>
    </source>
</evidence>
<feature type="domain" description="TonB-dependent receptor-like beta-barrel" evidence="11">
    <location>
        <begin position="174"/>
        <end position="600"/>
    </location>
</feature>
<evidence type="ECO:0000256" key="8">
    <source>
        <dbReference type="PROSITE-ProRule" id="PRU01360"/>
    </source>
</evidence>
<dbReference type="InterPro" id="IPR012910">
    <property type="entry name" value="Plug_dom"/>
</dbReference>
<dbReference type="PANTHER" id="PTHR30069:SF28">
    <property type="entry name" value="TONB-DEPENDENT RECEPTOR YNCD-RELATED"/>
    <property type="match status" value="1"/>
</dbReference>
<evidence type="ECO:0000256" key="4">
    <source>
        <dbReference type="ARBA" id="ARBA00022692"/>
    </source>
</evidence>
<dbReference type="GO" id="GO:0015344">
    <property type="term" value="F:siderophore uptake transmembrane transporter activity"/>
    <property type="evidence" value="ECO:0007669"/>
    <property type="project" value="TreeGrafter"/>
</dbReference>
<evidence type="ECO:0000256" key="10">
    <source>
        <dbReference type="SAM" id="SignalP"/>
    </source>
</evidence>
<dbReference type="InterPro" id="IPR000531">
    <property type="entry name" value="Beta-barrel_TonB"/>
</dbReference>
<evidence type="ECO:0000259" key="12">
    <source>
        <dbReference type="Pfam" id="PF07715"/>
    </source>
</evidence>
<dbReference type="InterPro" id="IPR037066">
    <property type="entry name" value="Plug_dom_sf"/>
</dbReference>
<dbReference type="Proteomes" id="UP000198796">
    <property type="component" value="Unassembled WGS sequence"/>
</dbReference>
<dbReference type="Gene3D" id="2.170.130.10">
    <property type="entry name" value="TonB-dependent receptor, plug domain"/>
    <property type="match status" value="1"/>
</dbReference>
<feature type="signal peptide" evidence="10">
    <location>
        <begin position="1"/>
        <end position="24"/>
    </location>
</feature>
<evidence type="ECO:0000256" key="1">
    <source>
        <dbReference type="ARBA" id="ARBA00004571"/>
    </source>
</evidence>
<evidence type="ECO:0000256" key="7">
    <source>
        <dbReference type="ARBA" id="ARBA00023237"/>
    </source>
</evidence>
<evidence type="ECO:0000256" key="3">
    <source>
        <dbReference type="ARBA" id="ARBA00022452"/>
    </source>
</evidence>
<keyword evidence="10" id="KW-0732">Signal</keyword>
<dbReference type="GO" id="GO:0044718">
    <property type="term" value="P:siderophore transmembrane transport"/>
    <property type="evidence" value="ECO:0007669"/>
    <property type="project" value="TreeGrafter"/>
</dbReference>
<dbReference type="PROSITE" id="PS52016">
    <property type="entry name" value="TONB_DEPENDENT_REC_3"/>
    <property type="match status" value="1"/>
</dbReference>
<keyword evidence="7 8" id="KW-0998">Cell outer membrane</keyword>
<dbReference type="InterPro" id="IPR036942">
    <property type="entry name" value="Beta-barrel_TonB_sf"/>
</dbReference>
<keyword evidence="3 8" id="KW-1134">Transmembrane beta strand</keyword>
<evidence type="ECO:0000256" key="2">
    <source>
        <dbReference type="ARBA" id="ARBA00022448"/>
    </source>
</evidence>
<keyword evidence="2 8" id="KW-0813">Transport</keyword>